<keyword evidence="6" id="KW-0808">Transferase</keyword>
<dbReference type="InterPro" id="IPR003661">
    <property type="entry name" value="HisK_dim/P_dom"/>
</dbReference>
<proteinExistence type="predicted"/>
<keyword evidence="13 15" id="KW-0472">Membrane</keyword>
<comment type="subcellular location">
    <subcellularLocation>
        <location evidence="2">Cell membrane</location>
        <topology evidence="2">Multi-pass membrane protein</topology>
    </subcellularLocation>
</comment>
<evidence type="ECO:0000256" key="10">
    <source>
        <dbReference type="ARBA" id="ARBA00022840"/>
    </source>
</evidence>
<dbReference type="STRING" id="195064.SAMN05421721_12324"/>
<dbReference type="Pfam" id="PF05231">
    <property type="entry name" value="MASE1"/>
    <property type="match status" value="1"/>
</dbReference>
<feature type="transmembrane region" description="Helical" evidence="15">
    <location>
        <begin position="52"/>
        <end position="74"/>
    </location>
</feature>
<dbReference type="SMART" id="SM00388">
    <property type="entry name" value="HisKA"/>
    <property type="match status" value="1"/>
</dbReference>
<dbReference type="CDD" id="cd00082">
    <property type="entry name" value="HisKA"/>
    <property type="match status" value="1"/>
</dbReference>
<evidence type="ECO:0000256" key="2">
    <source>
        <dbReference type="ARBA" id="ARBA00004651"/>
    </source>
</evidence>
<keyword evidence="4" id="KW-1003">Cell membrane</keyword>
<evidence type="ECO:0000256" key="14">
    <source>
        <dbReference type="SAM" id="MobiDB-lite"/>
    </source>
</evidence>
<dbReference type="Proteomes" id="UP000199556">
    <property type="component" value="Unassembled WGS sequence"/>
</dbReference>
<dbReference type="Pfam" id="PF02518">
    <property type="entry name" value="HATPase_c"/>
    <property type="match status" value="1"/>
</dbReference>
<dbReference type="InterPro" id="IPR003594">
    <property type="entry name" value="HATPase_dom"/>
</dbReference>
<feature type="transmembrane region" description="Helical" evidence="15">
    <location>
        <begin position="133"/>
        <end position="154"/>
    </location>
</feature>
<dbReference type="InterPro" id="IPR005467">
    <property type="entry name" value="His_kinase_dom"/>
</dbReference>
<feature type="region of interest" description="Disordered" evidence="14">
    <location>
        <begin position="528"/>
        <end position="562"/>
    </location>
</feature>
<dbReference type="GO" id="GO:0005524">
    <property type="term" value="F:ATP binding"/>
    <property type="evidence" value="ECO:0007669"/>
    <property type="project" value="UniProtKB-KW"/>
</dbReference>
<reference evidence="17 18" key="1">
    <citation type="submission" date="2016-10" db="EMBL/GenBank/DDBJ databases">
        <authorList>
            <person name="de Groot N.N."/>
        </authorList>
    </citation>
    <scope>NUCLEOTIDE SEQUENCE [LARGE SCALE GENOMIC DNA]</scope>
    <source>
        <strain evidence="17 18">DSM 4180</strain>
    </source>
</reference>
<organism evidence="17 18">
    <name type="scientific">Ectothiorhodospira mobilis</name>
    <dbReference type="NCBI Taxonomy" id="195064"/>
    <lineage>
        <taxon>Bacteria</taxon>
        <taxon>Pseudomonadati</taxon>
        <taxon>Pseudomonadota</taxon>
        <taxon>Gammaproteobacteria</taxon>
        <taxon>Chromatiales</taxon>
        <taxon>Ectothiorhodospiraceae</taxon>
        <taxon>Ectothiorhodospira</taxon>
    </lineage>
</organism>
<keyword evidence="10" id="KW-0067">ATP-binding</keyword>
<dbReference type="GO" id="GO:0005886">
    <property type="term" value="C:plasma membrane"/>
    <property type="evidence" value="ECO:0007669"/>
    <property type="project" value="UniProtKB-SubCell"/>
</dbReference>
<evidence type="ECO:0000256" key="1">
    <source>
        <dbReference type="ARBA" id="ARBA00000085"/>
    </source>
</evidence>
<evidence type="ECO:0000256" key="4">
    <source>
        <dbReference type="ARBA" id="ARBA00022475"/>
    </source>
</evidence>
<dbReference type="InterPro" id="IPR036890">
    <property type="entry name" value="HATPase_C_sf"/>
</dbReference>
<keyword evidence="18" id="KW-1185">Reference proteome</keyword>
<dbReference type="InterPro" id="IPR007895">
    <property type="entry name" value="MASE1"/>
</dbReference>
<sequence>MAGQPLTLHRRRTPAVPIAPMGTLLLRSLVLVSLYYAVALWGFLFTPDPNGVALVWPATGVGLALVLLHGPALLPAAALAAGLVSWQFHLEMMPLAQALGTTAATLAGVALGARLLRGLGFSPRLERVRDTALLLGVGALAASALAAAAGAWGLALGGRELDFTGTWWRCWMADLTGLMLVTPALLTWLDPHAPPLRAGVTGGWGMPLLLVTVTILVTGMTYSPLLPPALAMPLSYAVFPAILFSALRCPLRITTGLILVSGAIALSGTGLGFGPFADMGQTTGLLSLNAQLALLALTGLLLAALRAEREAERERARRHLDELARAGRLSTLGALSSGLAHELNQPLCAVSSYAQACRRLLARGRLQELAETLERLEAGTRRAAETVRQIRSFASGQAPPRHTLDPATLVHEVEALLRPELRRRGVHLVLKLPEGIPPLQGTPLQVQQVLLNLLHNAMEAAEGRQPAQVCLELRREGKALVFIVTDTGPGIPPQRMERLFEPFATWKRGGLGLGLSISRDLVEAHGGRLSARNPPRGGAEFRFDLPLEDPHDVPAASPSGGR</sequence>
<dbReference type="PANTHER" id="PTHR43065">
    <property type="entry name" value="SENSOR HISTIDINE KINASE"/>
    <property type="match status" value="1"/>
</dbReference>
<keyword evidence="12" id="KW-0902">Two-component regulatory system</keyword>
<keyword evidence="7 15" id="KW-0812">Transmembrane</keyword>
<dbReference type="PROSITE" id="PS50109">
    <property type="entry name" value="HIS_KIN"/>
    <property type="match status" value="1"/>
</dbReference>
<name>A0A1I4SW25_ECTMO</name>
<dbReference type="InterPro" id="IPR004358">
    <property type="entry name" value="Sig_transdc_His_kin-like_C"/>
</dbReference>
<evidence type="ECO:0000256" key="12">
    <source>
        <dbReference type="ARBA" id="ARBA00023012"/>
    </source>
</evidence>
<feature type="transmembrane region" description="Helical" evidence="15">
    <location>
        <begin position="228"/>
        <end position="247"/>
    </location>
</feature>
<dbReference type="SUPFAM" id="SSF47384">
    <property type="entry name" value="Homodimeric domain of signal transducing histidine kinase"/>
    <property type="match status" value="1"/>
</dbReference>
<evidence type="ECO:0000256" key="6">
    <source>
        <dbReference type="ARBA" id="ARBA00022679"/>
    </source>
</evidence>
<evidence type="ECO:0000313" key="18">
    <source>
        <dbReference type="Proteomes" id="UP000199556"/>
    </source>
</evidence>
<evidence type="ECO:0000256" key="15">
    <source>
        <dbReference type="SAM" id="Phobius"/>
    </source>
</evidence>
<comment type="catalytic activity">
    <reaction evidence="1">
        <text>ATP + protein L-histidine = ADP + protein N-phospho-L-histidine.</text>
        <dbReference type="EC" id="2.7.13.3"/>
    </reaction>
</comment>
<keyword evidence="11 15" id="KW-1133">Transmembrane helix</keyword>
<evidence type="ECO:0000256" key="13">
    <source>
        <dbReference type="ARBA" id="ARBA00023136"/>
    </source>
</evidence>
<dbReference type="RefSeq" id="WP_244888001.1">
    <property type="nucleotide sequence ID" value="NZ_FOUO01000023.1"/>
</dbReference>
<dbReference type="PANTHER" id="PTHR43065:SF46">
    <property type="entry name" value="C4-DICARBOXYLATE TRANSPORT SENSOR PROTEIN DCTB"/>
    <property type="match status" value="1"/>
</dbReference>
<keyword evidence="9 17" id="KW-0418">Kinase</keyword>
<accession>A0A1I4SW25</accession>
<feature type="transmembrane region" description="Helical" evidence="15">
    <location>
        <begin position="166"/>
        <end position="189"/>
    </location>
</feature>
<keyword evidence="5" id="KW-0597">Phosphoprotein</keyword>
<dbReference type="GO" id="GO:0000155">
    <property type="term" value="F:phosphorelay sensor kinase activity"/>
    <property type="evidence" value="ECO:0007669"/>
    <property type="project" value="InterPro"/>
</dbReference>
<evidence type="ECO:0000259" key="16">
    <source>
        <dbReference type="PROSITE" id="PS50109"/>
    </source>
</evidence>
<feature type="transmembrane region" description="Helical" evidence="15">
    <location>
        <begin position="285"/>
        <end position="305"/>
    </location>
</feature>
<dbReference type="AlphaFoldDB" id="A0A1I4SW25"/>
<feature type="transmembrane region" description="Helical" evidence="15">
    <location>
        <begin position="254"/>
        <end position="273"/>
    </location>
</feature>
<dbReference type="Gene3D" id="1.10.287.130">
    <property type="match status" value="1"/>
</dbReference>
<dbReference type="EMBL" id="FOUO01000023">
    <property type="protein sequence ID" value="SFM68738.1"/>
    <property type="molecule type" value="Genomic_DNA"/>
</dbReference>
<evidence type="ECO:0000256" key="9">
    <source>
        <dbReference type="ARBA" id="ARBA00022777"/>
    </source>
</evidence>
<dbReference type="InterPro" id="IPR036097">
    <property type="entry name" value="HisK_dim/P_sf"/>
</dbReference>
<dbReference type="Pfam" id="PF00512">
    <property type="entry name" value="HisKA"/>
    <property type="match status" value="1"/>
</dbReference>
<dbReference type="EC" id="2.7.13.3" evidence="3"/>
<feature type="domain" description="Histidine kinase" evidence="16">
    <location>
        <begin position="338"/>
        <end position="549"/>
    </location>
</feature>
<dbReference type="SUPFAM" id="SSF55874">
    <property type="entry name" value="ATPase domain of HSP90 chaperone/DNA topoisomerase II/histidine kinase"/>
    <property type="match status" value="1"/>
</dbReference>
<evidence type="ECO:0000256" key="5">
    <source>
        <dbReference type="ARBA" id="ARBA00022553"/>
    </source>
</evidence>
<evidence type="ECO:0000256" key="11">
    <source>
        <dbReference type="ARBA" id="ARBA00022989"/>
    </source>
</evidence>
<feature type="transmembrane region" description="Helical" evidence="15">
    <location>
        <begin position="24"/>
        <end position="45"/>
    </location>
</feature>
<feature type="compositionally biased region" description="Basic and acidic residues" evidence="14">
    <location>
        <begin position="539"/>
        <end position="552"/>
    </location>
</feature>
<protein>
    <recommendedName>
        <fullName evidence="3">histidine kinase</fullName>
        <ecNumber evidence="3">2.7.13.3</ecNumber>
    </recommendedName>
</protein>
<evidence type="ECO:0000256" key="7">
    <source>
        <dbReference type="ARBA" id="ARBA00022692"/>
    </source>
</evidence>
<evidence type="ECO:0000256" key="8">
    <source>
        <dbReference type="ARBA" id="ARBA00022741"/>
    </source>
</evidence>
<dbReference type="SMART" id="SM00387">
    <property type="entry name" value="HATPase_c"/>
    <property type="match status" value="1"/>
</dbReference>
<keyword evidence="8" id="KW-0547">Nucleotide-binding</keyword>
<dbReference type="PRINTS" id="PR00344">
    <property type="entry name" value="BCTRLSENSOR"/>
</dbReference>
<evidence type="ECO:0000313" key="17">
    <source>
        <dbReference type="EMBL" id="SFM68738.1"/>
    </source>
</evidence>
<feature type="transmembrane region" description="Helical" evidence="15">
    <location>
        <begin position="94"/>
        <end position="113"/>
    </location>
</feature>
<evidence type="ECO:0000256" key="3">
    <source>
        <dbReference type="ARBA" id="ARBA00012438"/>
    </source>
</evidence>
<gene>
    <name evidence="17" type="ORF">SAMN05421721_12324</name>
</gene>
<feature type="transmembrane region" description="Helical" evidence="15">
    <location>
        <begin position="201"/>
        <end position="222"/>
    </location>
</feature>
<dbReference type="Gene3D" id="3.30.565.10">
    <property type="entry name" value="Histidine kinase-like ATPase, C-terminal domain"/>
    <property type="match status" value="1"/>
</dbReference>